<dbReference type="Proteomes" id="UP000765509">
    <property type="component" value="Unassembled WGS sequence"/>
</dbReference>
<protein>
    <submittedName>
        <fullName evidence="1">Uncharacterized protein</fullName>
    </submittedName>
</protein>
<keyword evidence="2" id="KW-1185">Reference proteome</keyword>
<comment type="caution">
    <text evidence="1">The sequence shown here is derived from an EMBL/GenBank/DDBJ whole genome shotgun (WGS) entry which is preliminary data.</text>
</comment>
<evidence type="ECO:0000313" key="2">
    <source>
        <dbReference type="Proteomes" id="UP000765509"/>
    </source>
</evidence>
<evidence type="ECO:0000313" key="1">
    <source>
        <dbReference type="EMBL" id="MBW0471981.1"/>
    </source>
</evidence>
<accession>A0A9Q3BW82</accession>
<dbReference type="OrthoDB" id="3039677at2759"/>
<proteinExistence type="predicted"/>
<reference evidence="1" key="1">
    <citation type="submission" date="2021-03" db="EMBL/GenBank/DDBJ databases">
        <title>Draft genome sequence of rust myrtle Austropuccinia psidii MF-1, a brazilian biotype.</title>
        <authorList>
            <person name="Quecine M.C."/>
            <person name="Pachon D.M.R."/>
            <person name="Bonatelli M.L."/>
            <person name="Correr F.H."/>
            <person name="Franceschini L.M."/>
            <person name="Leite T.F."/>
            <person name="Margarido G.R.A."/>
            <person name="Almeida C.A."/>
            <person name="Ferrarezi J.A."/>
            <person name="Labate C.A."/>
        </authorList>
    </citation>
    <scope>NUCLEOTIDE SEQUENCE</scope>
    <source>
        <strain evidence="1">MF-1</strain>
    </source>
</reference>
<sequence>MGILVLYCLNLQPRGQFQPKYTCLAGVIPSPKQPNMITINNILKPLVDELMELNWEVAIKTPNYPHVRRVIIRLVGLFGDIIATHKVGGFMSHSAKHFFSWCEIEENKRVELMLGKGGKKREFLGASHQWKDARTV</sequence>
<organism evidence="1 2">
    <name type="scientific">Austropuccinia psidii MF-1</name>
    <dbReference type="NCBI Taxonomy" id="1389203"/>
    <lineage>
        <taxon>Eukaryota</taxon>
        <taxon>Fungi</taxon>
        <taxon>Dikarya</taxon>
        <taxon>Basidiomycota</taxon>
        <taxon>Pucciniomycotina</taxon>
        <taxon>Pucciniomycetes</taxon>
        <taxon>Pucciniales</taxon>
        <taxon>Sphaerophragmiaceae</taxon>
        <taxon>Austropuccinia</taxon>
    </lineage>
</organism>
<dbReference type="EMBL" id="AVOT02002936">
    <property type="protein sequence ID" value="MBW0471981.1"/>
    <property type="molecule type" value="Genomic_DNA"/>
</dbReference>
<name>A0A9Q3BW82_9BASI</name>
<dbReference type="AlphaFoldDB" id="A0A9Q3BW82"/>
<gene>
    <name evidence="1" type="ORF">O181_011696</name>
</gene>